<reference evidence="4 5" key="1">
    <citation type="journal article" date="2020" name="Nat. Commun.">
        <title>Genome of Tripterygium wilfordii and identification of cytochrome P450 involved in triptolide biosynthesis.</title>
        <authorList>
            <person name="Tu L."/>
            <person name="Su P."/>
            <person name="Zhang Z."/>
            <person name="Gao L."/>
            <person name="Wang J."/>
            <person name="Hu T."/>
            <person name="Zhou J."/>
            <person name="Zhang Y."/>
            <person name="Zhao Y."/>
            <person name="Liu Y."/>
            <person name="Song Y."/>
            <person name="Tong Y."/>
            <person name="Lu Y."/>
            <person name="Yang J."/>
            <person name="Xu C."/>
            <person name="Jia M."/>
            <person name="Peters R.J."/>
            <person name="Huang L."/>
            <person name="Gao W."/>
        </authorList>
    </citation>
    <scope>NUCLEOTIDE SEQUENCE [LARGE SCALE GENOMIC DNA]</scope>
    <source>
        <strain evidence="5">cv. XIE 37</strain>
        <tissue evidence="4">Leaf</tissue>
    </source>
</reference>
<evidence type="ECO:0000256" key="1">
    <source>
        <dbReference type="ARBA" id="ARBA00004123"/>
    </source>
</evidence>
<dbReference type="EMBL" id="JAAARO010000021">
    <property type="protein sequence ID" value="KAF5729518.1"/>
    <property type="molecule type" value="Genomic_DNA"/>
</dbReference>
<evidence type="ECO:0000256" key="3">
    <source>
        <dbReference type="ARBA" id="ARBA00023242"/>
    </source>
</evidence>
<dbReference type="PANTHER" id="PTHR12687:SF8">
    <property type="entry name" value="PROTEIN REBELOTE"/>
    <property type="match status" value="1"/>
</dbReference>
<dbReference type="FunCoup" id="A0A7J7C5Y5">
    <property type="interactions" value="2537"/>
</dbReference>
<dbReference type="AlphaFoldDB" id="A0A7J7C5Y5"/>
<dbReference type="GO" id="GO:0042273">
    <property type="term" value="P:ribosomal large subunit biogenesis"/>
    <property type="evidence" value="ECO:0007669"/>
    <property type="project" value="TreeGrafter"/>
</dbReference>
<protein>
    <submittedName>
        <fullName evidence="4">Nucleolar complex protein 2 isoform X2</fullName>
    </submittedName>
</protein>
<accession>A0A7J7C5Y5</accession>
<dbReference type="GO" id="GO:0030690">
    <property type="term" value="C:Noc1p-Noc2p complex"/>
    <property type="evidence" value="ECO:0007669"/>
    <property type="project" value="TreeGrafter"/>
</dbReference>
<dbReference type="Pfam" id="PF03715">
    <property type="entry name" value="Noc2"/>
    <property type="match status" value="1"/>
</dbReference>
<dbReference type="GO" id="GO:0030691">
    <property type="term" value="C:Noc2p-Noc3p complex"/>
    <property type="evidence" value="ECO:0007669"/>
    <property type="project" value="TreeGrafter"/>
</dbReference>
<dbReference type="GO" id="GO:0005654">
    <property type="term" value="C:nucleoplasm"/>
    <property type="evidence" value="ECO:0007669"/>
    <property type="project" value="TreeGrafter"/>
</dbReference>
<dbReference type="GO" id="GO:0005730">
    <property type="term" value="C:nucleolus"/>
    <property type="evidence" value="ECO:0007669"/>
    <property type="project" value="TreeGrafter"/>
</dbReference>
<evidence type="ECO:0000256" key="2">
    <source>
        <dbReference type="ARBA" id="ARBA00005907"/>
    </source>
</evidence>
<gene>
    <name evidence="4" type="ORF">HS088_TW21G01685</name>
</gene>
<dbReference type="Proteomes" id="UP000593562">
    <property type="component" value="Unassembled WGS sequence"/>
</dbReference>
<proteinExistence type="inferred from homology"/>
<keyword evidence="5" id="KW-1185">Reference proteome</keyword>
<evidence type="ECO:0000313" key="5">
    <source>
        <dbReference type="Proteomes" id="UP000593562"/>
    </source>
</evidence>
<evidence type="ECO:0000313" key="4">
    <source>
        <dbReference type="EMBL" id="KAF5729518.1"/>
    </source>
</evidence>
<dbReference type="InterPro" id="IPR005343">
    <property type="entry name" value="Noc2"/>
</dbReference>
<comment type="similarity">
    <text evidence="2">Belongs to the NOC2 family.</text>
</comment>
<name>A0A7J7C5Y5_TRIWF</name>
<dbReference type="PANTHER" id="PTHR12687">
    <property type="entry name" value="NUCLEOLAR COMPLEX 2 AND RAD4-RELATED"/>
    <property type="match status" value="1"/>
</dbReference>
<comment type="caution">
    <text evidence="4">The sequence shown here is derived from an EMBL/GenBank/DDBJ whole genome shotgun (WGS) entry which is preliminary data.</text>
</comment>
<dbReference type="InParanoid" id="A0A7J7C5Y5"/>
<keyword evidence="3" id="KW-0539">Nucleus</keyword>
<sequence>MAKKLGTKARKFAKKNLPSVFKKRRKLKSTFKKKISKRDGWVASEDPGGNMEPLYNGRLVEDDNLQVTSLDTIFSEHDSEEIQDDSGSDGYLSEDSCCMNISYNNFNGYEDGSIVGNTLSLEIREFDLELAKKKKKLEKLKAKHPDFSQFLESYNETYRTSKNEEAPVDDLDSSWRIEDGETLCKILSFVLYEADKIFRELLGLSCSKSRKEAILELKNTSKWKSVRPLVKTYLRSTLFLVTQVTDSRILAFAISRIRASIVFFAPFPTLLRRLIKIAIHLWATGEGDLSSHSIIIVRDVASAFSSDCFDTCLIKTYKAFIAHCKFVEPSLFEHLQFLRNSFVELCYEDVHKSSTTAIASIRHLAKILQLGLQTKNKEAVKMICSCQYMNCVDLWVTFISVNVNDYDLQPLLYLMATHLAKWSYHISFPELATIMVLRLRKFDEMTDSERFRRVVKRFIDLVEQNIEYVRKKRDEVAFSPNYQQSADSFLQLEKFSGSTPFTQYYRNVMEKASSRNLGIKEKKSFLVERKSKKRRNINVDASVNIGNPASNRK</sequence>
<organism evidence="4 5">
    <name type="scientific">Tripterygium wilfordii</name>
    <name type="common">Thunder God vine</name>
    <dbReference type="NCBI Taxonomy" id="458696"/>
    <lineage>
        <taxon>Eukaryota</taxon>
        <taxon>Viridiplantae</taxon>
        <taxon>Streptophyta</taxon>
        <taxon>Embryophyta</taxon>
        <taxon>Tracheophyta</taxon>
        <taxon>Spermatophyta</taxon>
        <taxon>Magnoliopsida</taxon>
        <taxon>eudicotyledons</taxon>
        <taxon>Gunneridae</taxon>
        <taxon>Pentapetalae</taxon>
        <taxon>rosids</taxon>
        <taxon>fabids</taxon>
        <taxon>Celastrales</taxon>
        <taxon>Celastraceae</taxon>
        <taxon>Tripterygium</taxon>
    </lineage>
</organism>
<comment type="subcellular location">
    <subcellularLocation>
        <location evidence="1">Nucleus</location>
    </subcellularLocation>
</comment>